<evidence type="ECO:0000256" key="6">
    <source>
        <dbReference type="SAM" id="MobiDB-lite"/>
    </source>
</evidence>
<dbReference type="EMBL" id="BNEC01000005">
    <property type="protein sequence ID" value="GHI73058.1"/>
    <property type="molecule type" value="Genomic_DNA"/>
</dbReference>
<keyword evidence="3" id="KW-0731">Sigma factor</keyword>
<evidence type="ECO:0000313" key="10">
    <source>
        <dbReference type="Proteomes" id="UP000613974"/>
    </source>
</evidence>
<feature type="domain" description="RNA polymerase sigma factor 70 region 4 type 2" evidence="8">
    <location>
        <begin position="127"/>
        <end position="179"/>
    </location>
</feature>
<dbReference type="RefSeq" id="WP_189738027.1">
    <property type="nucleotide sequence ID" value="NZ_BMRL01000006.1"/>
</dbReference>
<dbReference type="NCBIfam" id="TIGR02937">
    <property type="entry name" value="sigma70-ECF"/>
    <property type="match status" value="1"/>
</dbReference>
<comment type="caution">
    <text evidence="9">The sequence shown here is derived from an EMBL/GenBank/DDBJ whole genome shotgun (WGS) entry which is preliminary data.</text>
</comment>
<dbReference type="Pfam" id="PF08281">
    <property type="entry name" value="Sigma70_r4_2"/>
    <property type="match status" value="1"/>
</dbReference>
<proteinExistence type="inferred from homology"/>
<evidence type="ECO:0000256" key="2">
    <source>
        <dbReference type="ARBA" id="ARBA00023015"/>
    </source>
</evidence>
<feature type="region of interest" description="Disordered" evidence="6">
    <location>
        <begin position="190"/>
        <end position="224"/>
    </location>
</feature>
<keyword evidence="10" id="KW-1185">Reference proteome</keyword>
<evidence type="ECO:0000256" key="5">
    <source>
        <dbReference type="ARBA" id="ARBA00023163"/>
    </source>
</evidence>
<evidence type="ECO:0000259" key="8">
    <source>
        <dbReference type="Pfam" id="PF08281"/>
    </source>
</evidence>
<dbReference type="SUPFAM" id="SSF88946">
    <property type="entry name" value="Sigma2 domain of RNA polymerase sigma factors"/>
    <property type="match status" value="1"/>
</dbReference>
<evidence type="ECO:0000256" key="3">
    <source>
        <dbReference type="ARBA" id="ARBA00023082"/>
    </source>
</evidence>
<sequence length="224" mass="23713">MDETPLPLTELLATDLDDGFTELVRTQAGTVRSVLLRLSGSARDADDLGQETFLRAYSALRDYSPERRGQLQPRAWLLTIAANVWRNHVRTLSRRPGVADGIEVTAIELPDGSPGPEQLALDGARRARLVAALSGLPDHHRLPVVLRHIGELSYQEVAGILDCPVGTVKAQVSRGLAALRAEPGLAADRGTHGAAGAAGAAGAKTATARTAHEAARTERKEATG</sequence>
<keyword evidence="2" id="KW-0805">Transcription regulation</keyword>
<dbReference type="Gene3D" id="1.10.10.10">
    <property type="entry name" value="Winged helix-like DNA-binding domain superfamily/Winged helix DNA-binding domain"/>
    <property type="match status" value="1"/>
</dbReference>
<evidence type="ECO:0000313" key="9">
    <source>
        <dbReference type="EMBL" id="GHI73058.1"/>
    </source>
</evidence>
<dbReference type="InterPro" id="IPR039425">
    <property type="entry name" value="RNA_pol_sigma-70-like"/>
</dbReference>
<evidence type="ECO:0000259" key="7">
    <source>
        <dbReference type="Pfam" id="PF04542"/>
    </source>
</evidence>
<evidence type="ECO:0000256" key="4">
    <source>
        <dbReference type="ARBA" id="ARBA00023125"/>
    </source>
</evidence>
<dbReference type="Proteomes" id="UP000613974">
    <property type="component" value="Unassembled WGS sequence"/>
</dbReference>
<keyword evidence="4" id="KW-0238">DNA-binding</keyword>
<protein>
    <recommendedName>
        <fullName evidence="11">RNA polymerase sigma factor</fullName>
    </recommendedName>
</protein>
<dbReference type="InterPro" id="IPR007627">
    <property type="entry name" value="RNA_pol_sigma70_r2"/>
</dbReference>
<evidence type="ECO:0008006" key="11">
    <source>
        <dbReference type="Google" id="ProtNLM"/>
    </source>
</evidence>
<dbReference type="InterPro" id="IPR036388">
    <property type="entry name" value="WH-like_DNA-bd_sf"/>
</dbReference>
<feature type="compositionally biased region" description="Basic and acidic residues" evidence="6">
    <location>
        <begin position="210"/>
        <end position="224"/>
    </location>
</feature>
<dbReference type="GeneID" id="95591304"/>
<dbReference type="InterPro" id="IPR013325">
    <property type="entry name" value="RNA_pol_sigma_r2"/>
</dbReference>
<dbReference type="SUPFAM" id="SSF88659">
    <property type="entry name" value="Sigma3 and sigma4 domains of RNA polymerase sigma factors"/>
    <property type="match status" value="1"/>
</dbReference>
<dbReference type="InterPro" id="IPR013249">
    <property type="entry name" value="RNA_pol_sigma70_r4_t2"/>
</dbReference>
<feature type="domain" description="RNA polymerase sigma-70 region 2" evidence="7">
    <location>
        <begin position="23"/>
        <end position="94"/>
    </location>
</feature>
<accession>A0ABQ3SY38</accession>
<dbReference type="Gene3D" id="1.10.1740.10">
    <property type="match status" value="1"/>
</dbReference>
<comment type="similarity">
    <text evidence="1">Belongs to the sigma-70 factor family. ECF subfamily.</text>
</comment>
<dbReference type="PANTHER" id="PTHR43133:SF8">
    <property type="entry name" value="RNA POLYMERASE SIGMA FACTOR HI_1459-RELATED"/>
    <property type="match status" value="1"/>
</dbReference>
<dbReference type="Pfam" id="PF04542">
    <property type="entry name" value="Sigma70_r2"/>
    <property type="match status" value="1"/>
</dbReference>
<dbReference type="InterPro" id="IPR014284">
    <property type="entry name" value="RNA_pol_sigma-70_dom"/>
</dbReference>
<dbReference type="PANTHER" id="PTHR43133">
    <property type="entry name" value="RNA POLYMERASE ECF-TYPE SIGMA FACTO"/>
    <property type="match status" value="1"/>
</dbReference>
<keyword evidence="5" id="KW-0804">Transcription</keyword>
<organism evidence="9 10">
    <name type="scientific">Streptomyces nojiriensis</name>
    <dbReference type="NCBI Taxonomy" id="66374"/>
    <lineage>
        <taxon>Bacteria</taxon>
        <taxon>Bacillati</taxon>
        <taxon>Actinomycetota</taxon>
        <taxon>Actinomycetes</taxon>
        <taxon>Kitasatosporales</taxon>
        <taxon>Streptomycetaceae</taxon>
        <taxon>Streptomyces</taxon>
    </lineage>
</organism>
<name>A0ABQ3SY38_9ACTN</name>
<reference evidence="10" key="1">
    <citation type="submission" date="2023-07" db="EMBL/GenBank/DDBJ databases">
        <title>Whole genome shotgun sequence of Streptomyces nojiriensis NBRC 13794.</title>
        <authorList>
            <person name="Komaki H."/>
            <person name="Tamura T."/>
        </authorList>
    </citation>
    <scope>NUCLEOTIDE SEQUENCE [LARGE SCALE GENOMIC DNA]</scope>
    <source>
        <strain evidence="10">NBRC 13794</strain>
    </source>
</reference>
<evidence type="ECO:0000256" key="1">
    <source>
        <dbReference type="ARBA" id="ARBA00010641"/>
    </source>
</evidence>
<dbReference type="InterPro" id="IPR013324">
    <property type="entry name" value="RNA_pol_sigma_r3/r4-like"/>
</dbReference>
<feature type="compositionally biased region" description="Low complexity" evidence="6">
    <location>
        <begin position="190"/>
        <end position="209"/>
    </location>
</feature>
<gene>
    <name evidence="9" type="ORF">Snoj_69760</name>
</gene>
<dbReference type="CDD" id="cd06171">
    <property type="entry name" value="Sigma70_r4"/>
    <property type="match status" value="1"/>
</dbReference>